<sequence>MKKIFKAGWIVLALGIISLVVGIAFNGVRDIEFDGLSPQVAKKNQRIEKTYAKKEFTKIDLKDLEAVAQVEIRQGDTYSIKYDGNSQNEPDITYRDDQVVIQRKKNLRRLTAVTSDVYEAKLVITVPKDKKLENVKFDNFFTGSFFLKGLTLKELELDADFSELTLEQVNIERVKIDSSVGSDITVRDSNLNDGELKFESGDLKVYGGTLKNIQIDQEAGDVHYQNGTVFENGSTSLEDGDLTAENVTFNGHYTVTNENGTNRVKNVNTKGYRLVTETGTNRLRDQTSKDQLESGMDQADTLSLTAEDGDNIVE</sequence>
<gene>
    <name evidence="4" type="ORF">AALT52_08040</name>
</gene>
<evidence type="ECO:0000259" key="3">
    <source>
        <dbReference type="Pfam" id="PF13349"/>
    </source>
</evidence>
<keyword evidence="2" id="KW-0812">Transmembrane</keyword>
<keyword evidence="2" id="KW-0472">Membrane</keyword>
<keyword evidence="2" id="KW-1133">Transmembrane helix</keyword>
<feature type="region of interest" description="Disordered" evidence="1">
    <location>
        <begin position="285"/>
        <end position="314"/>
    </location>
</feature>
<protein>
    <submittedName>
        <fullName evidence="4">DUF4097 family beta strand repeat-containing protein</fullName>
    </submittedName>
</protein>
<name>A0ABV4DTX9_9LACO</name>
<evidence type="ECO:0000256" key="2">
    <source>
        <dbReference type="SAM" id="Phobius"/>
    </source>
</evidence>
<keyword evidence="5" id="KW-1185">Reference proteome</keyword>
<evidence type="ECO:0000256" key="1">
    <source>
        <dbReference type="SAM" id="MobiDB-lite"/>
    </source>
</evidence>
<organism evidence="4 5">
    <name type="scientific">Ligilactobacillus faecis</name>
    <dbReference type="NCBI Taxonomy" id="762833"/>
    <lineage>
        <taxon>Bacteria</taxon>
        <taxon>Bacillati</taxon>
        <taxon>Bacillota</taxon>
        <taxon>Bacilli</taxon>
        <taxon>Lactobacillales</taxon>
        <taxon>Lactobacillaceae</taxon>
        <taxon>Ligilactobacillus</taxon>
    </lineage>
</organism>
<proteinExistence type="predicted"/>
<dbReference type="InterPro" id="IPR025164">
    <property type="entry name" value="Toastrack_DUF4097"/>
</dbReference>
<feature type="domain" description="DUF4097" evidence="3">
    <location>
        <begin position="67"/>
        <end position="285"/>
    </location>
</feature>
<feature type="transmembrane region" description="Helical" evidence="2">
    <location>
        <begin position="7"/>
        <end position="28"/>
    </location>
</feature>
<dbReference type="EMBL" id="JBCLUF010000030">
    <property type="protein sequence ID" value="MEY8662836.1"/>
    <property type="molecule type" value="Genomic_DNA"/>
</dbReference>
<dbReference type="Gene3D" id="2.160.20.120">
    <property type="match status" value="1"/>
</dbReference>
<reference evidence="4 5" key="1">
    <citation type="submission" date="2024-03" db="EMBL/GenBank/DDBJ databases">
        <title>Mouse gut bacterial collection (mGBC) of GemPharmatech.</title>
        <authorList>
            <person name="He Y."/>
            <person name="Dong L."/>
            <person name="Wu D."/>
            <person name="Gao X."/>
            <person name="Lin Z."/>
        </authorList>
    </citation>
    <scope>NUCLEOTIDE SEQUENCE [LARGE SCALE GENOMIC DNA]</scope>
    <source>
        <strain evidence="4 5">15-30</strain>
    </source>
</reference>
<accession>A0ABV4DTX9</accession>
<dbReference type="RefSeq" id="WP_369942687.1">
    <property type="nucleotide sequence ID" value="NZ_JBCLUF010000030.1"/>
</dbReference>
<dbReference type="Pfam" id="PF13349">
    <property type="entry name" value="DUF4097"/>
    <property type="match status" value="1"/>
</dbReference>
<comment type="caution">
    <text evidence="4">The sequence shown here is derived from an EMBL/GenBank/DDBJ whole genome shotgun (WGS) entry which is preliminary data.</text>
</comment>
<dbReference type="Proteomes" id="UP001565236">
    <property type="component" value="Unassembled WGS sequence"/>
</dbReference>
<evidence type="ECO:0000313" key="5">
    <source>
        <dbReference type="Proteomes" id="UP001565236"/>
    </source>
</evidence>
<evidence type="ECO:0000313" key="4">
    <source>
        <dbReference type="EMBL" id="MEY8662836.1"/>
    </source>
</evidence>